<dbReference type="Gene3D" id="3.40.50.10610">
    <property type="entry name" value="ABC-type transport auxiliary lipoprotein component"/>
    <property type="match status" value="1"/>
</dbReference>
<reference evidence="2 3" key="1">
    <citation type="submission" date="2020-07" db="EMBL/GenBank/DDBJ databases">
        <title>Genomic Encyclopedia of Archaeal and Bacterial Type Strains, Phase II (KMG-II): from individual species to whole genera.</title>
        <authorList>
            <person name="Goeker M."/>
        </authorList>
    </citation>
    <scope>NUCLEOTIDE SEQUENCE [LARGE SCALE GENOMIC DNA]</scope>
    <source>
        <strain evidence="2 3">DSM 21226</strain>
    </source>
</reference>
<dbReference type="EMBL" id="JACCFH010000001">
    <property type="protein sequence ID" value="NYG32668.1"/>
    <property type="molecule type" value="Genomic_DNA"/>
</dbReference>
<organism evidence="2 3">
    <name type="scientific">Sphaerotilus montanus</name>
    <dbReference type="NCBI Taxonomy" id="522889"/>
    <lineage>
        <taxon>Bacteria</taxon>
        <taxon>Pseudomonadati</taxon>
        <taxon>Pseudomonadota</taxon>
        <taxon>Betaproteobacteria</taxon>
        <taxon>Burkholderiales</taxon>
        <taxon>Sphaerotilaceae</taxon>
        <taxon>Sphaerotilus</taxon>
    </lineage>
</organism>
<evidence type="ECO:0000256" key="1">
    <source>
        <dbReference type="SAM" id="SignalP"/>
    </source>
</evidence>
<proteinExistence type="predicted"/>
<dbReference type="AlphaFoldDB" id="A0A7Y9U573"/>
<gene>
    <name evidence="2" type="ORF">BDD16_001654</name>
</gene>
<dbReference type="Proteomes" id="UP000518288">
    <property type="component" value="Unassembled WGS sequence"/>
</dbReference>
<evidence type="ECO:0000313" key="3">
    <source>
        <dbReference type="Proteomes" id="UP000518288"/>
    </source>
</evidence>
<feature type="signal peptide" evidence="1">
    <location>
        <begin position="1"/>
        <end position="28"/>
    </location>
</feature>
<feature type="chain" id="PRO_5031543043" evidence="1">
    <location>
        <begin position="29"/>
        <end position="182"/>
    </location>
</feature>
<evidence type="ECO:0000313" key="2">
    <source>
        <dbReference type="EMBL" id="NYG32668.1"/>
    </source>
</evidence>
<comment type="caution">
    <text evidence="2">The sequence shown here is derived from an EMBL/GenBank/DDBJ whole genome shotgun (WGS) entry which is preliminary data.</text>
</comment>
<keyword evidence="1" id="KW-0732">Signal</keyword>
<protein>
    <submittedName>
        <fullName evidence="2">TolB-like protein</fullName>
    </submittedName>
</protein>
<accession>A0A7Y9U573</accession>
<sequence length="182" mass="19665">MLQFTPLPKLFKCLALLLLAIAATGCSVMDKTRTPVQLDAGAKWVILPIANHTETPQAGLRAEVILESLLRQRGLQTLVRPPALQAGDLMGDLPDRKVQQDAQRWAAEQGIRYAVTGAVDEWRYKVGVDGEPAVGLVLQVIDLGSGSVVWTATGARSGWSREALSAVGQKLMRDLLGDLSLR</sequence>
<keyword evidence="3" id="KW-1185">Reference proteome</keyword>
<dbReference type="RefSeq" id="WP_179633531.1">
    <property type="nucleotide sequence ID" value="NZ_JACCFH010000001.1"/>
</dbReference>
<name>A0A7Y9U573_9BURK</name>